<evidence type="ECO:0000256" key="3">
    <source>
        <dbReference type="ARBA" id="ARBA00022475"/>
    </source>
</evidence>
<dbReference type="InParanoid" id="F6TGT3"/>
<dbReference type="InterPro" id="IPR002110">
    <property type="entry name" value="Ankyrin_rpt"/>
</dbReference>
<keyword evidence="8" id="KW-0106">Calcium</keyword>
<comment type="subcellular location">
    <subcellularLocation>
        <location evidence="1">Cell membrane</location>
        <topology evidence="1">Multi-pass membrane protein</topology>
    </subcellularLocation>
</comment>
<keyword evidence="5" id="KW-0107">Calcium channel</keyword>
<dbReference type="GO" id="GO:0005886">
    <property type="term" value="C:plasma membrane"/>
    <property type="evidence" value="ECO:0000318"/>
    <property type="project" value="GO_Central"/>
</dbReference>
<name>F6TGT3_ORNAN</name>
<dbReference type="AlphaFoldDB" id="F6TGT3"/>
<evidence type="ECO:0000256" key="4">
    <source>
        <dbReference type="ARBA" id="ARBA00022568"/>
    </source>
</evidence>
<feature type="repeat" description="ANK" evidence="15">
    <location>
        <begin position="52"/>
        <end position="84"/>
    </location>
</feature>
<evidence type="ECO:0000256" key="6">
    <source>
        <dbReference type="ARBA" id="ARBA00022692"/>
    </source>
</evidence>
<evidence type="ECO:0000256" key="15">
    <source>
        <dbReference type="PROSITE-ProRule" id="PRU00023"/>
    </source>
</evidence>
<feature type="transmembrane region" description="Helical" evidence="16">
    <location>
        <begin position="370"/>
        <end position="391"/>
    </location>
</feature>
<feature type="transmembrane region" description="Helical" evidence="16">
    <location>
        <begin position="504"/>
        <end position="536"/>
    </location>
</feature>
<dbReference type="FunFam" id="1.25.40.20:FF:000759">
    <property type="entry name" value="Uncharacterized protein"/>
    <property type="match status" value="1"/>
</dbReference>
<evidence type="ECO:0000256" key="7">
    <source>
        <dbReference type="ARBA" id="ARBA00022737"/>
    </source>
</evidence>
<dbReference type="PANTHER" id="PTHR10582">
    <property type="entry name" value="TRANSIENT RECEPTOR POTENTIAL ION CHANNEL PROTEIN"/>
    <property type="match status" value="1"/>
</dbReference>
<feature type="transmembrane region" description="Helical" evidence="16">
    <location>
        <begin position="288"/>
        <end position="312"/>
    </location>
</feature>
<dbReference type="PANTHER" id="PTHR10582:SF6">
    <property type="entry name" value="TRANSIENT RECEPTOR POTENTIAL CATION CHANNEL SUBFAMILY V MEMBER 3"/>
    <property type="match status" value="1"/>
</dbReference>
<protein>
    <recommendedName>
        <fullName evidence="17">Ion transport domain-containing protein</fullName>
    </recommendedName>
</protein>
<keyword evidence="9 16" id="KW-1133">Transmembrane helix</keyword>
<keyword evidence="2" id="KW-0813">Transport</keyword>
<keyword evidence="19" id="KW-1185">Reference proteome</keyword>
<keyword evidence="13" id="KW-0407">Ion channel</keyword>
<accession>F6TGT3</accession>
<dbReference type="SMART" id="SM00248">
    <property type="entry name" value="ANK"/>
    <property type="match status" value="4"/>
</dbReference>
<dbReference type="GO" id="GO:0007015">
    <property type="term" value="P:actin filament organization"/>
    <property type="evidence" value="ECO:0000318"/>
    <property type="project" value="GO_Central"/>
</dbReference>
<dbReference type="eggNOG" id="KOG3676">
    <property type="taxonomic scope" value="Eukaryota"/>
</dbReference>
<evidence type="ECO:0000256" key="1">
    <source>
        <dbReference type="ARBA" id="ARBA00004651"/>
    </source>
</evidence>
<evidence type="ECO:0000256" key="11">
    <source>
        <dbReference type="ARBA" id="ARBA00023065"/>
    </source>
</evidence>
<keyword evidence="10 15" id="KW-0040">ANK repeat</keyword>
<dbReference type="GeneTree" id="ENSGT00940000158281"/>
<dbReference type="Pfam" id="PF00520">
    <property type="entry name" value="Ion_trans"/>
    <property type="match status" value="1"/>
</dbReference>
<proteinExistence type="predicted"/>
<reference evidence="18 19" key="1">
    <citation type="journal article" date="2008" name="Nature">
        <title>Genome analysis of the platypus reveals unique signatures of evolution.</title>
        <authorList>
            <person name="Warren W.C."/>
            <person name="Hillier L.W."/>
            <person name="Marshall Graves J.A."/>
            <person name="Birney E."/>
            <person name="Ponting C.P."/>
            <person name="Grutzner F."/>
            <person name="Belov K."/>
            <person name="Miller W."/>
            <person name="Clarke L."/>
            <person name="Chinwalla A.T."/>
            <person name="Yang S.P."/>
            <person name="Heger A."/>
            <person name="Locke D.P."/>
            <person name="Miethke P."/>
            <person name="Waters P.D."/>
            <person name="Veyrunes F."/>
            <person name="Fulton L."/>
            <person name="Fulton B."/>
            <person name="Graves T."/>
            <person name="Wallis J."/>
            <person name="Puente X.S."/>
            <person name="Lopez-Otin C."/>
            <person name="Ordonez G.R."/>
            <person name="Eichler E.E."/>
            <person name="Chen L."/>
            <person name="Cheng Z."/>
            <person name="Deakin J.E."/>
            <person name="Alsop A."/>
            <person name="Thompson K."/>
            <person name="Kirby P."/>
            <person name="Papenfuss A.T."/>
            <person name="Wakefield M.J."/>
            <person name="Olender T."/>
            <person name="Lancet D."/>
            <person name="Huttley G.A."/>
            <person name="Smit A.F."/>
            <person name="Pask A."/>
            <person name="Temple-Smith P."/>
            <person name="Batzer M.A."/>
            <person name="Walker J.A."/>
            <person name="Konkel M.K."/>
            <person name="Harris R.S."/>
            <person name="Whittington C.M."/>
            <person name="Wong E.S."/>
            <person name="Gemmell N.J."/>
            <person name="Buschiazzo E."/>
            <person name="Vargas Jentzsch I.M."/>
            <person name="Merkel A."/>
            <person name="Schmitz J."/>
            <person name="Zemann A."/>
            <person name="Churakov G."/>
            <person name="Kriegs J.O."/>
            <person name="Brosius J."/>
            <person name="Murchison E.P."/>
            <person name="Sachidanandam R."/>
            <person name="Smith C."/>
            <person name="Hannon G.J."/>
            <person name="Tsend-Ayush E."/>
            <person name="McMillan D."/>
            <person name="Attenborough R."/>
            <person name="Rens W."/>
            <person name="Ferguson-Smith M."/>
            <person name="Lefevre C.M."/>
            <person name="Sharp J.A."/>
            <person name="Nicholas K.R."/>
            <person name="Ray D.A."/>
            <person name="Kube M."/>
            <person name="Reinhardt R."/>
            <person name="Pringle T.H."/>
            <person name="Taylor J."/>
            <person name="Jones R.C."/>
            <person name="Nixon B."/>
            <person name="Dacheux J.L."/>
            <person name="Niwa H."/>
            <person name="Sekita Y."/>
            <person name="Huang X."/>
            <person name="Stark A."/>
            <person name="Kheradpour P."/>
            <person name="Kellis M."/>
            <person name="Flicek P."/>
            <person name="Chen Y."/>
            <person name="Webber C."/>
            <person name="Hardison R."/>
            <person name="Nelson J."/>
            <person name="Hallsworth-Pepin K."/>
            <person name="Delehaunty K."/>
            <person name="Markovic C."/>
            <person name="Minx P."/>
            <person name="Feng Y."/>
            <person name="Kremitzki C."/>
            <person name="Mitreva M."/>
            <person name="Glasscock J."/>
            <person name="Wylie T."/>
            <person name="Wohldmann P."/>
            <person name="Thiru P."/>
            <person name="Nhan M.N."/>
            <person name="Pohl C.S."/>
            <person name="Smith S.M."/>
            <person name="Hou S."/>
            <person name="Nefedov M."/>
            <person name="de Jong P.J."/>
            <person name="Renfree M.B."/>
            <person name="Mardis E.R."/>
            <person name="Wilson R.K."/>
        </authorList>
    </citation>
    <scope>NUCLEOTIDE SEQUENCE [LARGE SCALE GENOMIC DNA]</scope>
    <source>
        <strain evidence="18 19">Glennie</strain>
    </source>
</reference>
<organism evidence="18 19">
    <name type="scientific">Ornithorhynchus anatinus</name>
    <name type="common">Duckbill platypus</name>
    <dbReference type="NCBI Taxonomy" id="9258"/>
    <lineage>
        <taxon>Eukaryota</taxon>
        <taxon>Metazoa</taxon>
        <taxon>Chordata</taxon>
        <taxon>Craniata</taxon>
        <taxon>Vertebrata</taxon>
        <taxon>Euteleostomi</taxon>
        <taxon>Mammalia</taxon>
        <taxon>Monotremata</taxon>
        <taxon>Ornithorhynchidae</taxon>
        <taxon>Ornithorhynchus</taxon>
    </lineage>
</organism>
<dbReference type="Bgee" id="ENSOANG00000003400">
    <property type="expression patterns" value="Expressed in endometrium"/>
</dbReference>
<evidence type="ECO:0000256" key="9">
    <source>
        <dbReference type="ARBA" id="ARBA00022989"/>
    </source>
</evidence>
<dbReference type="PRINTS" id="PR01768">
    <property type="entry name" value="TRPVRECEPTOR"/>
</dbReference>
<evidence type="ECO:0000313" key="18">
    <source>
        <dbReference type="Ensembl" id="ENSOANP00000005394.2"/>
    </source>
</evidence>
<dbReference type="GO" id="GO:0098703">
    <property type="term" value="P:calcium ion import across plasma membrane"/>
    <property type="evidence" value="ECO:0000318"/>
    <property type="project" value="GO_Central"/>
</dbReference>
<evidence type="ECO:0000256" key="13">
    <source>
        <dbReference type="ARBA" id="ARBA00023303"/>
    </source>
</evidence>
<dbReference type="InterPro" id="IPR005821">
    <property type="entry name" value="Ion_trans_dom"/>
</dbReference>
<dbReference type="GO" id="GO:0007231">
    <property type="term" value="P:osmosensory signaling pathway"/>
    <property type="evidence" value="ECO:0000318"/>
    <property type="project" value="GO_Central"/>
</dbReference>
<evidence type="ECO:0000256" key="14">
    <source>
        <dbReference type="ARBA" id="ARBA00036634"/>
    </source>
</evidence>
<dbReference type="SUPFAM" id="SSF48403">
    <property type="entry name" value="Ankyrin repeat"/>
    <property type="match status" value="1"/>
</dbReference>
<evidence type="ECO:0000256" key="5">
    <source>
        <dbReference type="ARBA" id="ARBA00022673"/>
    </source>
</evidence>
<keyword evidence="3" id="KW-1003">Cell membrane</keyword>
<dbReference type="Ensembl" id="ENSOANT00000005395.2">
    <property type="protein sequence ID" value="ENSOANP00000005394.2"/>
    <property type="gene ID" value="ENSOANG00000003400.3"/>
</dbReference>
<keyword evidence="11" id="KW-0406">Ion transport</keyword>
<feature type="transmembrane region" description="Helical" evidence="16">
    <location>
        <begin position="397"/>
        <end position="416"/>
    </location>
</feature>
<sequence length="593" mass="68300">KEKDTGKTCLMKALLKPGGNTEDIVILLLHYAEENGGLAELLNAVYTDECYRGQSALHIAIEKGLERIAQILVDKGADVHQRATGLFFQLKKAKEDGFYFGEYPLSLAACTNQPNLVRFLLEHKHNPCSPERQDSLGNTVLHALAIVADDDKESMKFVPEMYDLILIKSEERRMKVKQFSLVNLEKIHNKEGLTPLQLTAKEGKLQLFQRILVREFPREDPMYHLSRRFVEWTYGPICSSLYDLDEVDTTDPHSALKIVVYNTNQEKYSELLDVEPLKELLKIKWETFAAAMFGICTTFYLIYIILFTVITALQLHIDQEPGSEFGSSSNTWLTAGQIFIFIVAGCYLLKTGFDIISMWPIEYLSFFENNYFHVLFLLQTSLVMCSLFLYWDRVKEYVIMQALALVLGWFDLLYYSRGFKFTGIFTIIIQRIIVRDISRFICVYMVLILGFSTGKLTVALFSLTNKCPSESCPYESIGGALWELYKLSFDIGDMTGFENSTYPALFRILLIIYMLFIYVLLLNLLIALMGYTINAISEKNEKIWRMQRAITILDLERFLPKCCQHRCQKNKIYQCLDVGLNPGNKKDLRTCLW</sequence>
<evidence type="ECO:0000256" key="8">
    <source>
        <dbReference type="ARBA" id="ARBA00022837"/>
    </source>
</evidence>
<keyword evidence="7" id="KW-0677">Repeat</keyword>
<dbReference type="Pfam" id="PF00023">
    <property type="entry name" value="Ank"/>
    <property type="match status" value="1"/>
</dbReference>
<feature type="transmembrane region" description="Helical" evidence="16">
    <location>
        <begin position="332"/>
        <end position="349"/>
    </location>
</feature>
<keyword evidence="6 16" id="KW-0812">Transmembrane</keyword>
<dbReference type="PROSITE" id="PS50297">
    <property type="entry name" value="ANK_REP_REGION"/>
    <property type="match status" value="1"/>
</dbReference>
<dbReference type="OMA" id="ECHASIH"/>
<keyword evidence="4" id="KW-0109">Calcium transport</keyword>
<evidence type="ECO:0000256" key="16">
    <source>
        <dbReference type="SAM" id="Phobius"/>
    </source>
</evidence>
<evidence type="ECO:0000256" key="12">
    <source>
        <dbReference type="ARBA" id="ARBA00023136"/>
    </source>
</evidence>
<dbReference type="GO" id="GO:0005929">
    <property type="term" value="C:cilium"/>
    <property type="evidence" value="ECO:0000318"/>
    <property type="project" value="GO_Central"/>
</dbReference>
<feature type="domain" description="Ion transport" evidence="17">
    <location>
        <begin position="298"/>
        <end position="539"/>
    </location>
</feature>
<evidence type="ECO:0000256" key="2">
    <source>
        <dbReference type="ARBA" id="ARBA00022448"/>
    </source>
</evidence>
<keyword evidence="12 16" id="KW-0472">Membrane</keyword>
<comment type="catalytic activity">
    <reaction evidence="14">
        <text>Ca(2+)(in) = Ca(2+)(out)</text>
        <dbReference type="Rhea" id="RHEA:29671"/>
        <dbReference type="ChEBI" id="CHEBI:29108"/>
    </reaction>
</comment>
<dbReference type="GO" id="GO:0005262">
    <property type="term" value="F:calcium channel activity"/>
    <property type="evidence" value="ECO:0000318"/>
    <property type="project" value="GO_Central"/>
</dbReference>
<dbReference type="InterPro" id="IPR024862">
    <property type="entry name" value="TRPV"/>
</dbReference>
<reference evidence="18" key="3">
    <citation type="submission" date="2025-09" db="UniProtKB">
        <authorList>
            <consortium name="Ensembl"/>
        </authorList>
    </citation>
    <scope>IDENTIFICATION</scope>
    <source>
        <strain evidence="18">Glennie</strain>
    </source>
</reference>
<feature type="transmembrane region" description="Helical" evidence="16">
    <location>
        <begin position="437"/>
        <end position="461"/>
    </location>
</feature>
<evidence type="ECO:0000256" key="10">
    <source>
        <dbReference type="ARBA" id="ARBA00023043"/>
    </source>
</evidence>
<dbReference type="Proteomes" id="UP000002279">
    <property type="component" value="Chromosome 17"/>
</dbReference>
<dbReference type="InterPro" id="IPR036770">
    <property type="entry name" value="Ankyrin_rpt-contain_sf"/>
</dbReference>
<dbReference type="PROSITE" id="PS50088">
    <property type="entry name" value="ANK_REPEAT"/>
    <property type="match status" value="1"/>
</dbReference>
<dbReference type="Gene3D" id="1.25.40.20">
    <property type="entry name" value="Ankyrin repeat-containing domain"/>
    <property type="match status" value="1"/>
</dbReference>
<evidence type="ECO:0000313" key="19">
    <source>
        <dbReference type="Proteomes" id="UP000002279"/>
    </source>
</evidence>
<evidence type="ECO:0000259" key="17">
    <source>
        <dbReference type="Pfam" id="PF00520"/>
    </source>
</evidence>
<reference evidence="18" key="2">
    <citation type="submission" date="2025-08" db="UniProtKB">
        <authorList>
            <consortium name="Ensembl"/>
        </authorList>
    </citation>
    <scope>IDENTIFICATION</scope>
    <source>
        <strain evidence="18">Glennie</strain>
    </source>
</reference>
<dbReference type="InterPro" id="IPR008347">
    <property type="entry name" value="TrpV1-4"/>
</dbReference>
<dbReference type="Pfam" id="PF12796">
    <property type="entry name" value="Ank_2"/>
    <property type="match status" value="1"/>
</dbReference>